<protein>
    <submittedName>
        <fullName evidence="2">Uncharacterized protein</fullName>
    </submittedName>
</protein>
<organism evidence="2 3">
    <name type="scientific">Ilex paraguariensis</name>
    <name type="common">yerba mate</name>
    <dbReference type="NCBI Taxonomy" id="185542"/>
    <lineage>
        <taxon>Eukaryota</taxon>
        <taxon>Viridiplantae</taxon>
        <taxon>Streptophyta</taxon>
        <taxon>Embryophyta</taxon>
        <taxon>Tracheophyta</taxon>
        <taxon>Spermatophyta</taxon>
        <taxon>Magnoliopsida</taxon>
        <taxon>eudicotyledons</taxon>
        <taxon>Gunneridae</taxon>
        <taxon>Pentapetalae</taxon>
        <taxon>asterids</taxon>
        <taxon>campanulids</taxon>
        <taxon>Aquifoliales</taxon>
        <taxon>Aquifoliaceae</taxon>
        <taxon>Ilex</taxon>
    </lineage>
</organism>
<dbReference type="Proteomes" id="UP001642360">
    <property type="component" value="Unassembled WGS sequence"/>
</dbReference>
<proteinExistence type="predicted"/>
<sequence>MYISKERYARLPSWQTVLFSVPNWDRSAGPINWPILPTRANKVKRKDASSKQRNPRFFYFSKPRPCTKRKPRPISKDKTME</sequence>
<reference evidence="2 3" key="1">
    <citation type="submission" date="2024-02" db="EMBL/GenBank/DDBJ databases">
        <authorList>
            <person name="Vignale AGUSTIN F."/>
            <person name="Sosa J E."/>
            <person name="Modenutti C."/>
        </authorList>
    </citation>
    <scope>NUCLEOTIDE SEQUENCE [LARGE SCALE GENOMIC DNA]</scope>
</reference>
<evidence type="ECO:0000313" key="3">
    <source>
        <dbReference type="Proteomes" id="UP001642360"/>
    </source>
</evidence>
<comment type="caution">
    <text evidence="2">The sequence shown here is derived from an EMBL/GenBank/DDBJ whole genome shotgun (WGS) entry which is preliminary data.</text>
</comment>
<dbReference type="AlphaFoldDB" id="A0ABC8UX77"/>
<name>A0ABC8UX77_9AQUA</name>
<evidence type="ECO:0000256" key="1">
    <source>
        <dbReference type="SAM" id="MobiDB-lite"/>
    </source>
</evidence>
<accession>A0ABC8UX77</accession>
<dbReference type="EMBL" id="CAUOFW020009390">
    <property type="protein sequence ID" value="CAK9185655.1"/>
    <property type="molecule type" value="Genomic_DNA"/>
</dbReference>
<keyword evidence="3" id="KW-1185">Reference proteome</keyword>
<evidence type="ECO:0000313" key="2">
    <source>
        <dbReference type="EMBL" id="CAK9185655.1"/>
    </source>
</evidence>
<feature type="region of interest" description="Disordered" evidence="1">
    <location>
        <begin position="59"/>
        <end position="81"/>
    </location>
</feature>
<gene>
    <name evidence="2" type="ORF">ILEXP_LOCUS56073</name>
</gene>